<dbReference type="PANTHER" id="PTHR46769">
    <property type="entry name" value="POLYCYSTIC KIDNEY AND HEPATIC DISEASE 1 (AUTOSOMAL RECESSIVE)-LIKE 1"/>
    <property type="match status" value="1"/>
</dbReference>
<dbReference type="CDD" id="cd00102">
    <property type="entry name" value="IPT"/>
    <property type="match status" value="3"/>
</dbReference>
<sequence length="562" mass="58482">MRLTTRALRRGWLLVAVAVLAAAPAAITATPASAAPRGGELPYVGGLLLSPTRVPATVRGGALAALPASVDLRRYAPPARSQGQVGSCVAWSIGYSIMGYYANRTGGSGAPYAPLFLYLRNVAKGGAPHTGLYPDFVLADARANGIDTQADYWQGTTRWNIAPTRAQIENAKKYRISGYRMLFNGANQGVAAQASIKEALAAGAPVTLGVPIYQDFTRLRSHSLYTSTRGGIRGYHQMAVFGYDAQGIHVRNSWGQDWGNRGDVKLSWAFVNEQAISAHAVYGITTPATPADPSAPVVPAPTVTALSVTDGTAGTLLSISGSGLERTTAVRFGDWAAGFTKWETPDGLKLYVRVPPQNAPGTVDVQVTGDAGNSAVSSATKFTYLPPVPAVTGLSPGSALVFGGATVRLSGTDLTGVTTVRIGTTIVAAKSVTPTSLTFVAPAMPVGSYEVAVNDKYGLSTRAGQFTYRNPPAPTVTALTPRTGPTNKATPVVVTGKDLTGATVTVDGRRVRFTKISATQLRLTLAPHAAGAVAVRITTPGGTSAEATFTYVAPRAQLIRGR</sequence>
<feature type="chain" id="PRO_5009664018" description="IPT/TIG domain-containing protein" evidence="2">
    <location>
        <begin position="35"/>
        <end position="562"/>
    </location>
</feature>
<feature type="domain" description="IPT/TIG" evidence="3">
    <location>
        <begin position="388"/>
        <end position="469"/>
    </location>
</feature>
<organism evidence="5 6">
    <name type="scientific">Couchioplanes caeruleus subsp. caeruleus</name>
    <dbReference type="NCBI Taxonomy" id="56427"/>
    <lineage>
        <taxon>Bacteria</taxon>
        <taxon>Bacillati</taxon>
        <taxon>Actinomycetota</taxon>
        <taxon>Actinomycetes</taxon>
        <taxon>Micromonosporales</taxon>
        <taxon>Micromonosporaceae</taxon>
        <taxon>Couchioplanes</taxon>
    </lineage>
</organism>
<comment type="caution">
    <text evidence="5">The sequence shown here is derived from an EMBL/GenBank/DDBJ whole genome shotgun (WGS) entry which is preliminary data.</text>
</comment>
<feature type="domain" description="IPT/TIG" evidence="3">
    <location>
        <begin position="473"/>
        <end position="552"/>
    </location>
</feature>
<dbReference type="Proteomes" id="UP000182486">
    <property type="component" value="Unassembled WGS sequence"/>
</dbReference>
<dbReference type="InterPro" id="IPR013783">
    <property type="entry name" value="Ig-like_fold"/>
</dbReference>
<evidence type="ECO:0000259" key="4">
    <source>
        <dbReference type="SMART" id="SM00645"/>
    </source>
</evidence>
<dbReference type="Pfam" id="PF00112">
    <property type="entry name" value="Peptidase_C1"/>
    <property type="match status" value="1"/>
</dbReference>
<dbReference type="SMART" id="SM00645">
    <property type="entry name" value="Pept_C1"/>
    <property type="match status" value="1"/>
</dbReference>
<evidence type="ECO:0000256" key="1">
    <source>
        <dbReference type="ARBA" id="ARBA00022729"/>
    </source>
</evidence>
<evidence type="ECO:0000313" key="5">
    <source>
        <dbReference type="EMBL" id="OJF10866.1"/>
    </source>
</evidence>
<dbReference type="GO" id="GO:0008234">
    <property type="term" value="F:cysteine-type peptidase activity"/>
    <property type="evidence" value="ECO:0007669"/>
    <property type="project" value="InterPro"/>
</dbReference>
<keyword evidence="6" id="KW-1185">Reference proteome</keyword>
<dbReference type="InterPro" id="IPR052387">
    <property type="entry name" value="Fibrocystin"/>
</dbReference>
<dbReference type="Gene3D" id="2.60.40.10">
    <property type="entry name" value="Immunoglobulins"/>
    <property type="match status" value="3"/>
</dbReference>
<feature type="domain" description="Peptidase C1A papain C-terminal" evidence="4">
    <location>
        <begin position="66"/>
        <end position="284"/>
    </location>
</feature>
<protein>
    <recommendedName>
        <fullName evidence="7">IPT/TIG domain-containing protein</fullName>
    </recommendedName>
</protein>
<dbReference type="PANTHER" id="PTHR46769:SF2">
    <property type="entry name" value="FIBROCYSTIN-L ISOFORM 2 PRECURSOR-RELATED"/>
    <property type="match status" value="1"/>
</dbReference>
<dbReference type="SUPFAM" id="SSF54001">
    <property type="entry name" value="Cysteine proteinases"/>
    <property type="match status" value="1"/>
</dbReference>
<dbReference type="EMBL" id="MEIA01000449">
    <property type="protein sequence ID" value="OJF10866.1"/>
    <property type="molecule type" value="Genomic_DNA"/>
</dbReference>
<dbReference type="InterPro" id="IPR038765">
    <property type="entry name" value="Papain-like_cys_pep_sf"/>
</dbReference>
<evidence type="ECO:0008006" key="7">
    <source>
        <dbReference type="Google" id="ProtNLM"/>
    </source>
</evidence>
<evidence type="ECO:0000256" key="2">
    <source>
        <dbReference type="SAM" id="SignalP"/>
    </source>
</evidence>
<dbReference type="PROSITE" id="PS51318">
    <property type="entry name" value="TAT"/>
    <property type="match status" value="1"/>
</dbReference>
<name>A0A1K0G0N6_9ACTN</name>
<keyword evidence="1 2" id="KW-0732">Signal</keyword>
<dbReference type="Pfam" id="PF01833">
    <property type="entry name" value="TIG"/>
    <property type="match status" value="3"/>
</dbReference>
<feature type="domain" description="IPT/TIG" evidence="3">
    <location>
        <begin position="300"/>
        <end position="385"/>
    </location>
</feature>
<dbReference type="RefSeq" id="WP_071808640.1">
    <property type="nucleotide sequence ID" value="NZ_MEIA01000449.1"/>
</dbReference>
<dbReference type="CDD" id="cd02619">
    <property type="entry name" value="Peptidase_C1"/>
    <property type="match status" value="1"/>
</dbReference>
<dbReference type="AlphaFoldDB" id="A0A1K0G0N6"/>
<evidence type="ECO:0000313" key="6">
    <source>
        <dbReference type="Proteomes" id="UP000182486"/>
    </source>
</evidence>
<dbReference type="Gene3D" id="3.90.70.10">
    <property type="entry name" value="Cysteine proteinases"/>
    <property type="match status" value="1"/>
</dbReference>
<dbReference type="InterPro" id="IPR000668">
    <property type="entry name" value="Peptidase_C1A_C"/>
</dbReference>
<feature type="signal peptide" evidence="2">
    <location>
        <begin position="1"/>
        <end position="34"/>
    </location>
</feature>
<dbReference type="InterPro" id="IPR014756">
    <property type="entry name" value="Ig_E-set"/>
</dbReference>
<reference evidence="5 6" key="1">
    <citation type="submission" date="2016-09" db="EMBL/GenBank/DDBJ databases">
        <title>Couchioplanes caeruleus draft genome sequence.</title>
        <authorList>
            <person name="Sheehan J."/>
            <person name="Caffrey P."/>
        </authorList>
    </citation>
    <scope>NUCLEOTIDE SEQUENCE [LARGE SCALE GENOMIC DNA]</scope>
    <source>
        <strain evidence="5 6">DSM 43634</strain>
    </source>
</reference>
<dbReference type="InterPro" id="IPR006311">
    <property type="entry name" value="TAT_signal"/>
</dbReference>
<dbReference type="GO" id="GO:0005975">
    <property type="term" value="P:carbohydrate metabolic process"/>
    <property type="evidence" value="ECO:0007669"/>
    <property type="project" value="UniProtKB-ARBA"/>
</dbReference>
<evidence type="ECO:0000259" key="3">
    <source>
        <dbReference type="SMART" id="SM00429"/>
    </source>
</evidence>
<dbReference type="GO" id="GO:0006508">
    <property type="term" value="P:proteolysis"/>
    <property type="evidence" value="ECO:0007669"/>
    <property type="project" value="InterPro"/>
</dbReference>
<accession>A0A1K0G0N6</accession>
<dbReference type="SMART" id="SM00429">
    <property type="entry name" value="IPT"/>
    <property type="match status" value="3"/>
</dbReference>
<dbReference type="InterPro" id="IPR002909">
    <property type="entry name" value="IPT_dom"/>
</dbReference>
<gene>
    <name evidence="5" type="ORF">BG844_29760</name>
</gene>
<dbReference type="SUPFAM" id="SSF81296">
    <property type="entry name" value="E set domains"/>
    <property type="match status" value="3"/>
</dbReference>
<proteinExistence type="predicted"/>